<name>A0A835Y2L5_9CHLO</name>
<dbReference type="SUPFAM" id="SSF56601">
    <property type="entry name" value="beta-lactamase/transpeptidase-like"/>
    <property type="match status" value="1"/>
</dbReference>
<keyword evidence="1" id="KW-0732">Signal</keyword>
<evidence type="ECO:0000313" key="3">
    <source>
        <dbReference type="EMBL" id="KAG2494791.1"/>
    </source>
</evidence>
<dbReference type="InterPro" id="IPR050491">
    <property type="entry name" value="AmpC-like"/>
</dbReference>
<dbReference type="AlphaFoldDB" id="A0A835Y2L5"/>
<dbReference type="OrthoDB" id="5946976at2759"/>
<dbReference type="PANTHER" id="PTHR46825:SF9">
    <property type="entry name" value="BETA-LACTAMASE-RELATED DOMAIN-CONTAINING PROTEIN"/>
    <property type="match status" value="1"/>
</dbReference>
<keyword evidence="4" id="KW-1185">Reference proteome</keyword>
<accession>A0A835Y2L5</accession>
<dbReference type="Proteomes" id="UP000612055">
    <property type="component" value="Unassembled WGS sequence"/>
</dbReference>
<comment type="caution">
    <text evidence="3">The sequence shown here is derived from an EMBL/GenBank/DDBJ whole genome shotgun (WGS) entry which is preliminary data.</text>
</comment>
<dbReference type="Gene3D" id="3.40.710.10">
    <property type="entry name" value="DD-peptidase/beta-lactamase superfamily"/>
    <property type="match status" value="1"/>
</dbReference>
<sequence>MNLRHCAWRGCLALLVFAALEAGANAATHSQVCHSQSWAPLVSDLTATLIAATKPSYWSPPLGILAAVAFYDPFVETNLTGVPSTYVKASGSNFLAPLTTPRAVHKWALDPAVPTNQLQDSDLGRVGSCTKSFTATIMAMLISQRKQYKAAGSLVWKTLQWNTTLNDLFPTYKYNTSSMRAINIRNILNHQAGFDNYPQYTVSGATLRAQRQSYTQQLLAAQLKTGIATGSMFYSNAGYIVASHIIEFVANATWEDLVRNWIFTPLGLSSGGFGPIGKNGWNNVTYGHFQGYKTNASYIAYYGQTNGWDAPVGDIHLTAADHSKWAIWHLRMASPTSPAPITCPTGASWLPPCITRFDFAQLHAKPPVPVGGSSSYAMGWLPGSPAWTPSAATVNTTGGQWHNGAVWGWYSEQWYLPAMNMALTVITNHHRRNHTDNSTIMPVDLVTDMLRAISTKYRLPTCPSSTPTFNNFTYALPSPLGSSTCAAASNFTHQARCRANPNYVSSSYSISDVVKTYNYYQDCTYWCVKTANCLAWSFRAASPEGSRCYWVLQYTRMGRRSLADGAGAEGGQQAGADAAEAVEGAAVRRGLPERRLLQTGNASDPVDCTGAAEGYVTGLVRRYSMPFLTQRGLGGAVPYNNANQGAPCLNSSVDCMKLCLQSYSPAAGGPTRCTGWSYNASLRKCFLFNGTVSLRSEPYAPHCVLTSGTVSPCPGALVG</sequence>
<proteinExistence type="predicted"/>
<feature type="chain" id="PRO_5032469160" description="Beta-lactamase-related domain-containing protein" evidence="1">
    <location>
        <begin position="27"/>
        <end position="719"/>
    </location>
</feature>
<evidence type="ECO:0000259" key="2">
    <source>
        <dbReference type="Pfam" id="PF00144"/>
    </source>
</evidence>
<evidence type="ECO:0000313" key="4">
    <source>
        <dbReference type="Proteomes" id="UP000612055"/>
    </source>
</evidence>
<dbReference type="Pfam" id="PF00144">
    <property type="entry name" value="Beta-lactamase"/>
    <property type="match status" value="1"/>
</dbReference>
<organism evidence="3 4">
    <name type="scientific">Edaphochlamys debaryana</name>
    <dbReference type="NCBI Taxonomy" id="47281"/>
    <lineage>
        <taxon>Eukaryota</taxon>
        <taxon>Viridiplantae</taxon>
        <taxon>Chlorophyta</taxon>
        <taxon>core chlorophytes</taxon>
        <taxon>Chlorophyceae</taxon>
        <taxon>CS clade</taxon>
        <taxon>Chlamydomonadales</taxon>
        <taxon>Chlamydomonadales incertae sedis</taxon>
        <taxon>Edaphochlamys</taxon>
    </lineage>
</organism>
<protein>
    <recommendedName>
        <fullName evidence="2">Beta-lactamase-related domain-containing protein</fullName>
    </recommendedName>
</protein>
<evidence type="ECO:0000256" key="1">
    <source>
        <dbReference type="SAM" id="SignalP"/>
    </source>
</evidence>
<feature type="signal peptide" evidence="1">
    <location>
        <begin position="1"/>
        <end position="26"/>
    </location>
</feature>
<dbReference type="PANTHER" id="PTHR46825">
    <property type="entry name" value="D-ALANYL-D-ALANINE-CARBOXYPEPTIDASE/ENDOPEPTIDASE AMPH"/>
    <property type="match status" value="1"/>
</dbReference>
<feature type="domain" description="Beta-lactamase-related" evidence="2">
    <location>
        <begin position="125"/>
        <end position="437"/>
    </location>
</feature>
<dbReference type="InterPro" id="IPR001466">
    <property type="entry name" value="Beta-lactam-related"/>
</dbReference>
<dbReference type="InterPro" id="IPR012338">
    <property type="entry name" value="Beta-lactam/transpept-like"/>
</dbReference>
<reference evidence="3" key="1">
    <citation type="journal article" date="2020" name="bioRxiv">
        <title>Comparative genomics of Chlamydomonas.</title>
        <authorList>
            <person name="Craig R.J."/>
            <person name="Hasan A.R."/>
            <person name="Ness R.W."/>
            <person name="Keightley P.D."/>
        </authorList>
    </citation>
    <scope>NUCLEOTIDE SEQUENCE</scope>
    <source>
        <strain evidence="3">CCAP 11/70</strain>
    </source>
</reference>
<gene>
    <name evidence="3" type="ORF">HYH03_007034</name>
</gene>
<dbReference type="EMBL" id="JAEHOE010000028">
    <property type="protein sequence ID" value="KAG2494791.1"/>
    <property type="molecule type" value="Genomic_DNA"/>
</dbReference>